<reference evidence="3" key="2">
    <citation type="submission" date="2021-04" db="EMBL/GenBank/DDBJ databases">
        <authorList>
            <person name="Gilroy R."/>
        </authorList>
    </citation>
    <scope>NUCLEOTIDE SEQUENCE</scope>
    <source>
        <strain evidence="3">ChiHjej12B11-1927</strain>
    </source>
</reference>
<sequence length="281" mass="32035">MTKRRLWQEVLTMIYEEKKKIFYEKMREYTRQDLCIAFSGGVDSSLLLMAAKKCMEEEKKIYAVTFDTMLHPSCDLETARKVAGEAGVIHEVIYLNELEQAQIRFNPVNRCYLCKKALFQRLKDFAAQKGVSLILEGTNEDDLHVYRPGLQAIRELGILSPLADTGFTKEEVRRLAGELGVSVASRPSTPCLATRLPYGAEIKPEILDQIARGEEFLKNAGFAVVRLRLHGDIARIEIPCEQFPEFLKKREEIAENLKNMGFSYITLDIQGFRSGSMDEKL</sequence>
<dbReference type="GO" id="GO:0016783">
    <property type="term" value="F:sulfurtransferase activity"/>
    <property type="evidence" value="ECO:0007669"/>
    <property type="project" value="InterPro"/>
</dbReference>
<dbReference type="PIRSF" id="PIRSF006661">
    <property type="entry name" value="PP-lp_UCP006661"/>
    <property type="match status" value="1"/>
</dbReference>
<protein>
    <submittedName>
        <fullName evidence="3">ATP-dependent sacrificial sulfur transferase LarE</fullName>
    </submittedName>
</protein>
<dbReference type="CDD" id="cd01990">
    <property type="entry name" value="LarE-like"/>
    <property type="match status" value="1"/>
</dbReference>
<dbReference type="InterPro" id="IPR005232">
    <property type="entry name" value="LarE"/>
</dbReference>
<evidence type="ECO:0000259" key="2">
    <source>
        <dbReference type="Pfam" id="PF00733"/>
    </source>
</evidence>
<dbReference type="InterPro" id="IPR014729">
    <property type="entry name" value="Rossmann-like_a/b/a_fold"/>
</dbReference>
<evidence type="ECO:0000313" key="4">
    <source>
        <dbReference type="Proteomes" id="UP000824230"/>
    </source>
</evidence>
<dbReference type="PANTHER" id="PTHR43169:SF2">
    <property type="entry name" value="NAD_GMP SYNTHASE DOMAIN-CONTAINING PROTEIN"/>
    <property type="match status" value="1"/>
</dbReference>
<gene>
    <name evidence="3" type="primary">larE</name>
    <name evidence="3" type="ORF">H9738_02155</name>
</gene>
<proteinExistence type="predicted"/>
<evidence type="ECO:0000256" key="1">
    <source>
        <dbReference type="PIRSR" id="PIRSR006661-1"/>
    </source>
</evidence>
<feature type="domain" description="Asparagine synthetase" evidence="2">
    <location>
        <begin position="30"/>
        <end position="101"/>
    </location>
</feature>
<dbReference type="InterPro" id="IPR052188">
    <property type="entry name" value="Ni-pincer_cofactor_biosynth"/>
</dbReference>
<dbReference type="Gene3D" id="3.40.50.620">
    <property type="entry name" value="HUPs"/>
    <property type="match status" value="1"/>
</dbReference>
<reference evidence="3" key="1">
    <citation type="journal article" date="2021" name="PeerJ">
        <title>Extensive microbial diversity within the chicken gut microbiome revealed by metagenomics and culture.</title>
        <authorList>
            <person name="Gilroy R."/>
            <person name="Ravi A."/>
            <person name="Getino M."/>
            <person name="Pursley I."/>
            <person name="Horton D.L."/>
            <person name="Alikhan N.F."/>
            <person name="Baker D."/>
            <person name="Gharbi K."/>
            <person name="Hall N."/>
            <person name="Watson M."/>
            <person name="Adriaenssens E.M."/>
            <person name="Foster-Nyarko E."/>
            <person name="Jarju S."/>
            <person name="Secka A."/>
            <person name="Antonio M."/>
            <person name="Oren A."/>
            <person name="Chaudhuri R.R."/>
            <person name="La Ragione R."/>
            <person name="Hildebrand F."/>
            <person name="Pallen M.J."/>
        </authorList>
    </citation>
    <scope>NUCLEOTIDE SEQUENCE</scope>
    <source>
        <strain evidence="3">ChiHjej12B11-1927</strain>
    </source>
</reference>
<dbReference type="InterPro" id="IPR001962">
    <property type="entry name" value="Asn_synthase"/>
</dbReference>
<dbReference type="EMBL" id="DXFG01000043">
    <property type="protein sequence ID" value="HIX36661.1"/>
    <property type="molecule type" value="Genomic_DNA"/>
</dbReference>
<comment type="caution">
    <text evidence="3">The sequence shown here is derived from an EMBL/GenBank/DDBJ whole genome shotgun (WGS) entry which is preliminary data.</text>
</comment>
<keyword evidence="3" id="KW-0808">Transferase</keyword>
<dbReference type="AlphaFoldDB" id="A0A9D1VJN8"/>
<organism evidence="3 4">
    <name type="scientific">Candidatus Blautia pullistercoris</name>
    <dbReference type="NCBI Taxonomy" id="2838499"/>
    <lineage>
        <taxon>Bacteria</taxon>
        <taxon>Bacillati</taxon>
        <taxon>Bacillota</taxon>
        <taxon>Clostridia</taxon>
        <taxon>Lachnospirales</taxon>
        <taxon>Lachnospiraceae</taxon>
        <taxon>Blautia</taxon>
    </lineage>
</organism>
<feature type="active site" description="Nucleophile and sulfur donor" evidence="1">
    <location>
        <position position="191"/>
    </location>
</feature>
<dbReference type="Proteomes" id="UP000824230">
    <property type="component" value="Unassembled WGS sequence"/>
</dbReference>
<dbReference type="NCBIfam" id="TIGR00268">
    <property type="entry name" value="ATP-dependent sacrificial sulfur transferase LarE"/>
    <property type="match status" value="1"/>
</dbReference>
<dbReference type="PANTHER" id="PTHR43169">
    <property type="entry name" value="EXSB FAMILY PROTEIN"/>
    <property type="match status" value="1"/>
</dbReference>
<evidence type="ECO:0000313" key="3">
    <source>
        <dbReference type="EMBL" id="HIX36661.1"/>
    </source>
</evidence>
<dbReference type="GO" id="GO:0006529">
    <property type="term" value="P:asparagine biosynthetic process"/>
    <property type="evidence" value="ECO:0007669"/>
    <property type="project" value="InterPro"/>
</dbReference>
<dbReference type="Pfam" id="PF00733">
    <property type="entry name" value="Asn_synthase"/>
    <property type="match status" value="1"/>
</dbReference>
<accession>A0A9D1VJN8</accession>
<dbReference type="GO" id="GO:0004066">
    <property type="term" value="F:asparagine synthase (glutamine-hydrolyzing) activity"/>
    <property type="evidence" value="ECO:0007669"/>
    <property type="project" value="InterPro"/>
</dbReference>
<name>A0A9D1VJN8_9FIRM</name>
<dbReference type="SUPFAM" id="SSF52402">
    <property type="entry name" value="Adenine nucleotide alpha hydrolases-like"/>
    <property type="match status" value="1"/>
</dbReference>